<comment type="caution">
    <text evidence="4">The sequence shown here is derived from an EMBL/GenBank/DDBJ whole genome shotgun (WGS) entry which is preliminary data.</text>
</comment>
<feature type="region of interest" description="Disordered" evidence="1">
    <location>
        <begin position="44"/>
        <end position="70"/>
    </location>
</feature>
<evidence type="ECO:0000313" key="4">
    <source>
        <dbReference type="EMBL" id="EEH64894.1"/>
    </source>
</evidence>
<dbReference type="Proteomes" id="UP000004778">
    <property type="component" value="Unassembled WGS sequence"/>
</dbReference>
<sequence length="99" mass="10332">MPTGTSCTIQEKTDSAEVEGYNLALPAARSVTVSEKNQVVETSFTNTYTPVPSSTPTPKETKPRPGKGLARTGGVIAVPVLLAAGAVVAGTLLVRRRHQ</sequence>
<reference evidence="4 5" key="1">
    <citation type="submission" date="2009-01" db="EMBL/GenBank/DDBJ databases">
        <authorList>
            <person name="Qin X."/>
            <person name="Bachman B."/>
            <person name="Battles P."/>
            <person name="Bell A."/>
            <person name="Bess C."/>
            <person name="Bickham C."/>
            <person name="Chaboub L."/>
            <person name="Chen D."/>
            <person name="Coyle M."/>
            <person name="Deiros D.R."/>
            <person name="Dinh H."/>
            <person name="Forbes L."/>
            <person name="Fowler G."/>
            <person name="Francisco L."/>
            <person name="Fu Q."/>
            <person name="Gubbala S."/>
            <person name="Hale W."/>
            <person name="Han Y."/>
            <person name="Hemphill L."/>
            <person name="Highlander S.K."/>
            <person name="Hirani K."/>
            <person name="Hogues M."/>
            <person name="Jackson L."/>
            <person name="Jakkamsetti A."/>
            <person name="Javaid M."/>
            <person name="Jiang H."/>
            <person name="Korchina V."/>
            <person name="Kovar C."/>
            <person name="Lara F."/>
            <person name="Lee S."/>
            <person name="Mata R."/>
            <person name="Mathew T."/>
            <person name="Moen C."/>
            <person name="Morales K."/>
            <person name="Munidasa M."/>
            <person name="Nazareth L."/>
            <person name="Ngo R."/>
            <person name="Nguyen L."/>
            <person name="Okwuonu G."/>
            <person name="Ongeri F."/>
            <person name="Patil S."/>
            <person name="Petrosino J."/>
            <person name="Pham C."/>
            <person name="Pham P."/>
            <person name="Pu L.-L."/>
            <person name="Puazo M."/>
            <person name="Raj R."/>
            <person name="Reid J."/>
            <person name="Rouhana J."/>
            <person name="Saada N."/>
            <person name="Shang Y."/>
            <person name="Simmons D."/>
            <person name="Thornton R."/>
            <person name="Warren J."/>
            <person name="Weissenberger G."/>
            <person name="Zhang J."/>
            <person name="Zhang L."/>
            <person name="Zhou C."/>
            <person name="Zhu D."/>
            <person name="Muzny D."/>
            <person name="Worley K."/>
            <person name="Gibbs R."/>
        </authorList>
    </citation>
    <scope>NUCLEOTIDE SEQUENCE [LARGE SCALE GENOMIC DNA]</scope>
    <source>
        <strain evidence="4 5">DSM 15434</strain>
    </source>
</reference>
<organism evidence="4 5">
    <name type="scientific">Actinomyces urogenitalis DSM 15434</name>
    <dbReference type="NCBI Taxonomy" id="525246"/>
    <lineage>
        <taxon>Bacteria</taxon>
        <taxon>Bacillati</taxon>
        <taxon>Actinomycetota</taxon>
        <taxon>Actinomycetes</taxon>
        <taxon>Actinomycetales</taxon>
        <taxon>Actinomycetaceae</taxon>
        <taxon>Actinomyces</taxon>
    </lineage>
</organism>
<proteinExistence type="predicted"/>
<accession>C0W8P4</accession>
<dbReference type="InterPro" id="IPR046022">
    <property type="entry name" value="DUF5979"/>
</dbReference>
<dbReference type="HOGENOM" id="CLU_2314130_0_0_11"/>
<evidence type="ECO:0000256" key="2">
    <source>
        <dbReference type="SAM" id="Phobius"/>
    </source>
</evidence>
<feature type="transmembrane region" description="Helical" evidence="2">
    <location>
        <begin position="73"/>
        <end position="94"/>
    </location>
</feature>
<keyword evidence="5" id="KW-1185">Reference proteome</keyword>
<keyword evidence="2" id="KW-0472">Membrane</keyword>
<keyword evidence="2" id="KW-1133">Transmembrane helix</keyword>
<evidence type="ECO:0000256" key="1">
    <source>
        <dbReference type="SAM" id="MobiDB-lite"/>
    </source>
</evidence>
<dbReference type="EMBL" id="ACFH01000205">
    <property type="protein sequence ID" value="EEH64894.1"/>
    <property type="molecule type" value="Genomic_DNA"/>
</dbReference>
<dbReference type="AlphaFoldDB" id="C0W8P4"/>
<gene>
    <name evidence="4" type="ORF">HMPREF0058_2238</name>
</gene>
<feature type="domain" description="DUF5979" evidence="3">
    <location>
        <begin position="2"/>
        <end position="49"/>
    </location>
</feature>
<evidence type="ECO:0000313" key="5">
    <source>
        <dbReference type="Proteomes" id="UP000004778"/>
    </source>
</evidence>
<dbReference type="Pfam" id="PF19407">
    <property type="entry name" value="DUF5979"/>
    <property type="match status" value="1"/>
</dbReference>
<feature type="compositionally biased region" description="Low complexity" evidence="1">
    <location>
        <begin position="45"/>
        <end position="58"/>
    </location>
</feature>
<name>C0W8P4_9ACTO</name>
<keyword evidence="2" id="KW-0812">Transmembrane</keyword>
<protein>
    <submittedName>
        <fullName evidence="4">LPXTG-motif cell wall anchor domain protein</fullName>
    </submittedName>
</protein>
<evidence type="ECO:0000259" key="3">
    <source>
        <dbReference type="Pfam" id="PF19407"/>
    </source>
</evidence>